<accession>A0AAD8ZSX2</accession>
<feature type="domain" description="NACHT LRR and PYD" evidence="4">
    <location>
        <begin position="54"/>
        <end position="96"/>
    </location>
</feature>
<feature type="compositionally biased region" description="Basic and acidic residues" evidence="3">
    <location>
        <begin position="46"/>
        <end position="61"/>
    </location>
</feature>
<dbReference type="InterPro" id="IPR041267">
    <property type="entry name" value="NLRP_HD2"/>
</dbReference>
<keyword evidence="1" id="KW-0433">Leucine-rich repeat</keyword>
<dbReference type="EMBL" id="JAROKS010000005">
    <property type="protein sequence ID" value="KAK1803678.1"/>
    <property type="molecule type" value="Genomic_DNA"/>
</dbReference>
<feature type="region of interest" description="Disordered" evidence="3">
    <location>
        <begin position="38"/>
        <end position="61"/>
    </location>
</feature>
<dbReference type="Proteomes" id="UP001239994">
    <property type="component" value="Unassembled WGS sequence"/>
</dbReference>
<dbReference type="Gene3D" id="3.80.10.10">
    <property type="entry name" value="Ribonuclease Inhibitor"/>
    <property type="match status" value="1"/>
</dbReference>
<protein>
    <recommendedName>
        <fullName evidence="4">NACHT LRR and PYD domain-containing protein</fullName>
    </recommendedName>
</protein>
<dbReference type="Pfam" id="PF17776">
    <property type="entry name" value="NLRC4_HD2"/>
    <property type="match status" value="1"/>
</dbReference>
<evidence type="ECO:0000256" key="3">
    <source>
        <dbReference type="SAM" id="MobiDB-lite"/>
    </source>
</evidence>
<evidence type="ECO:0000313" key="5">
    <source>
        <dbReference type="EMBL" id="KAK1803678.1"/>
    </source>
</evidence>
<sequence>MSLGKVFSFVHLSVQEFLAALYAFPCFISNNTNVLEKGQSDSLARPTDRKTGSGSHNKEETVNYIKEKIRENPSPEKSINLFQCLNELKDPSLVQEVQTYLRIREQELDEFDMSKYDPSEECLLRLLPVVTASRKDVLYNCCITDEVCTALASALRSNPSSHLRELNLSYNKPGDSGVKQLSALLEDPHCKLEKLQ</sequence>
<proteinExistence type="predicted"/>
<comment type="caution">
    <text evidence="5">The sequence shown here is derived from an EMBL/GenBank/DDBJ whole genome shotgun (WGS) entry which is preliminary data.</text>
</comment>
<name>A0AAD8ZSX2_9TELE</name>
<keyword evidence="6" id="KW-1185">Reference proteome</keyword>
<dbReference type="AlphaFoldDB" id="A0AAD8ZSX2"/>
<keyword evidence="2" id="KW-0677">Repeat</keyword>
<reference evidence="5" key="1">
    <citation type="submission" date="2023-03" db="EMBL/GenBank/DDBJ databases">
        <title>Electrophorus voltai genome.</title>
        <authorList>
            <person name="Bian C."/>
        </authorList>
    </citation>
    <scope>NUCLEOTIDE SEQUENCE</scope>
    <source>
        <strain evidence="5">CB-2022</strain>
        <tissue evidence="5">Muscle</tissue>
    </source>
</reference>
<dbReference type="InterPro" id="IPR032675">
    <property type="entry name" value="LRR_dom_sf"/>
</dbReference>
<evidence type="ECO:0000256" key="2">
    <source>
        <dbReference type="ARBA" id="ARBA00022737"/>
    </source>
</evidence>
<dbReference type="SMART" id="SM00368">
    <property type="entry name" value="LRR_RI"/>
    <property type="match status" value="2"/>
</dbReference>
<evidence type="ECO:0000259" key="4">
    <source>
        <dbReference type="Pfam" id="PF17776"/>
    </source>
</evidence>
<evidence type="ECO:0000313" key="6">
    <source>
        <dbReference type="Proteomes" id="UP001239994"/>
    </source>
</evidence>
<evidence type="ECO:0000256" key="1">
    <source>
        <dbReference type="ARBA" id="ARBA00022614"/>
    </source>
</evidence>
<gene>
    <name evidence="5" type="ORF">P4O66_021082</name>
</gene>
<dbReference type="InterPro" id="IPR051261">
    <property type="entry name" value="NLR"/>
</dbReference>
<dbReference type="PANTHER" id="PTHR24106">
    <property type="entry name" value="NACHT, LRR AND CARD DOMAINS-CONTAINING"/>
    <property type="match status" value="1"/>
</dbReference>
<dbReference type="SUPFAM" id="SSF52047">
    <property type="entry name" value="RNI-like"/>
    <property type="match status" value="1"/>
</dbReference>
<organism evidence="5 6">
    <name type="scientific">Electrophorus voltai</name>
    <dbReference type="NCBI Taxonomy" id="2609070"/>
    <lineage>
        <taxon>Eukaryota</taxon>
        <taxon>Metazoa</taxon>
        <taxon>Chordata</taxon>
        <taxon>Craniata</taxon>
        <taxon>Vertebrata</taxon>
        <taxon>Euteleostomi</taxon>
        <taxon>Actinopterygii</taxon>
        <taxon>Neopterygii</taxon>
        <taxon>Teleostei</taxon>
        <taxon>Ostariophysi</taxon>
        <taxon>Gymnotiformes</taxon>
        <taxon>Gymnotoidei</taxon>
        <taxon>Gymnotidae</taxon>
        <taxon>Electrophorus</taxon>
    </lineage>
</organism>